<evidence type="ECO:0000256" key="8">
    <source>
        <dbReference type="ARBA" id="ARBA00023033"/>
    </source>
</evidence>
<dbReference type="InterPro" id="IPR017972">
    <property type="entry name" value="Cyt_P450_CS"/>
</dbReference>
<dbReference type="Pfam" id="PF00067">
    <property type="entry name" value="p450"/>
    <property type="match status" value="1"/>
</dbReference>
<name>A0A5C3NGZ3_9AGAM</name>
<evidence type="ECO:0000256" key="9">
    <source>
        <dbReference type="PIRSR" id="PIRSR602401-1"/>
    </source>
</evidence>
<evidence type="ECO:0000256" key="2">
    <source>
        <dbReference type="ARBA" id="ARBA00005179"/>
    </source>
</evidence>
<dbReference type="GO" id="GO:0004497">
    <property type="term" value="F:monooxygenase activity"/>
    <property type="evidence" value="ECO:0007669"/>
    <property type="project" value="UniProtKB-KW"/>
</dbReference>
<evidence type="ECO:0000256" key="1">
    <source>
        <dbReference type="ARBA" id="ARBA00001971"/>
    </source>
</evidence>
<keyword evidence="12" id="KW-1185">Reference proteome</keyword>
<accession>A0A5C3NGZ3</accession>
<feature type="binding site" description="axial binding residue" evidence="9">
    <location>
        <position position="433"/>
    </location>
    <ligand>
        <name>heme</name>
        <dbReference type="ChEBI" id="CHEBI:30413"/>
    </ligand>
    <ligandPart>
        <name>Fe</name>
        <dbReference type="ChEBI" id="CHEBI:18248"/>
    </ligandPart>
</feature>
<dbReference type="Gene3D" id="1.10.630.10">
    <property type="entry name" value="Cytochrome P450"/>
    <property type="match status" value="1"/>
</dbReference>
<dbReference type="GO" id="GO:0005506">
    <property type="term" value="F:iron ion binding"/>
    <property type="evidence" value="ECO:0007669"/>
    <property type="project" value="InterPro"/>
</dbReference>
<dbReference type="PROSITE" id="PS00086">
    <property type="entry name" value="CYTOCHROME_P450"/>
    <property type="match status" value="1"/>
</dbReference>
<dbReference type="InterPro" id="IPR002401">
    <property type="entry name" value="Cyt_P450_E_grp-I"/>
</dbReference>
<dbReference type="EMBL" id="ML213508">
    <property type="protein sequence ID" value="TFK52811.1"/>
    <property type="molecule type" value="Genomic_DNA"/>
</dbReference>
<dbReference type="CDD" id="cd11065">
    <property type="entry name" value="CYP64-like"/>
    <property type="match status" value="1"/>
</dbReference>
<dbReference type="PANTHER" id="PTHR46300:SF1">
    <property type="entry name" value="P450, PUTATIVE (EUROFUNG)-RELATED"/>
    <property type="match status" value="1"/>
</dbReference>
<reference evidence="11 12" key="1">
    <citation type="journal article" date="2019" name="Nat. Ecol. Evol.">
        <title>Megaphylogeny resolves global patterns of mushroom evolution.</title>
        <authorList>
            <person name="Varga T."/>
            <person name="Krizsan K."/>
            <person name="Foldi C."/>
            <person name="Dima B."/>
            <person name="Sanchez-Garcia M."/>
            <person name="Sanchez-Ramirez S."/>
            <person name="Szollosi G.J."/>
            <person name="Szarkandi J.G."/>
            <person name="Papp V."/>
            <person name="Albert L."/>
            <person name="Andreopoulos W."/>
            <person name="Angelini C."/>
            <person name="Antonin V."/>
            <person name="Barry K.W."/>
            <person name="Bougher N.L."/>
            <person name="Buchanan P."/>
            <person name="Buyck B."/>
            <person name="Bense V."/>
            <person name="Catcheside P."/>
            <person name="Chovatia M."/>
            <person name="Cooper J."/>
            <person name="Damon W."/>
            <person name="Desjardin D."/>
            <person name="Finy P."/>
            <person name="Geml J."/>
            <person name="Haridas S."/>
            <person name="Hughes K."/>
            <person name="Justo A."/>
            <person name="Karasinski D."/>
            <person name="Kautmanova I."/>
            <person name="Kiss B."/>
            <person name="Kocsube S."/>
            <person name="Kotiranta H."/>
            <person name="LaButti K.M."/>
            <person name="Lechner B.E."/>
            <person name="Liimatainen K."/>
            <person name="Lipzen A."/>
            <person name="Lukacs Z."/>
            <person name="Mihaltcheva S."/>
            <person name="Morgado L.N."/>
            <person name="Niskanen T."/>
            <person name="Noordeloos M.E."/>
            <person name="Ohm R.A."/>
            <person name="Ortiz-Santana B."/>
            <person name="Ovrebo C."/>
            <person name="Racz N."/>
            <person name="Riley R."/>
            <person name="Savchenko A."/>
            <person name="Shiryaev A."/>
            <person name="Soop K."/>
            <person name="Spirin V."/>
            <person name="Szebenyi C."/>
            <person name="Tomsovsky M."/>
            <person name="Tulloss R.E."/>
            <person name="Uehling J."/>
            <person name="Grigoriev I.V."/>
            <person name="Vagvolgyi C."/>
            <person name="Papp T."/>
            <person name="Martin F.M."/>
            <person name="Miettinen O."/>
            <person name="Hibbett D.S."/>
            <person name="Nagy L.G."/>
        </authorList>
    </citation>
    <scope>NUCLEOTIDE SEQUENCE [LARGE SCALE GENOMIC DNA]</scope>
    <source>
        <strain evidence="11 12">OMC1185</strain>
    </source>
</reference>
<organism evidence="11 12">
    <name type="scientific">Heliocybe sulcata</name>
    <dbReference type="NCBI Taxonomy" id="5364"/>
    <lineage>
        <taxon>Eukaryota</taxon>
        <taxon>Fungi</taxon>
        <taxon>Dikarya</taxon>
        <taxon>Basidiomycota</taxon>
        <taxon>Agaricomycotina</taxon>
        <taxon>Agaricomycetes</taxon>
        <taxon>Gloeophyllales</taxon>
        <taxon>Gloeophyllaceae</taxon>
        <taxon>Heliocybe</taxon>
    </lineage>
</organism>
<comment type="cofactor">
    <cofactor evidence="1 9">
        <name>heme</name>
        <dbReference type="ChEBI" id="CHEBI:30413"/>
    </cofactor>
</comment>
<evidence type="ECO:0000313" key="12">
    <source>
        <dbReference type="Proteomes" id="UP000305948"/>
    </source>
</evidence>
<evidence type="ECO:0000256" key="10">
    <source>
        <dbReference type="RuleBase" id="RU000461"/>
    </source>
</evidence>
<dbReference type="PANTHER" id="PTHR46300">
    <property type="entry name" value="P450, PUTATIVE (EUROFUNG)-RELATED-RELATED"/>
    <property type="match status" value="1"/>
</dbReference>
<comment type="pathway">
    <text evidence="2">Secondary metabolite biosynthesis.</text>
</comment>
<protein>
    <submittedName>
        <fullName evidence="11">Cytochrome P450</fullName>
    </submittedName>
</protein>
<dbReference type="SUPFAM" id="SSF48264">
    <property type="entry name" value="Cytochrome P450"/>
    <property type="match status" value="1"/>
</dbReference>
<dbReference type="GO" id="GO:0016705">
    <property type="term" value="F:oxidoreductase activity, acting on paired donors, with incorporation or reduction of molecular oxygen"/>
    <property type="evidence" value="ECO:0007669"/>
    <property type="project" value="InterPro"/>
</dbReference>
<dbReference type="OrthoDB" id="2789670at2759"/>
<keyword evidence="6 10" id="KW-0560">Oxidoreductase</keyword>
<dbReference type="GO" id="GO:0020037">
    <property type="term" value="F:heme binding"/>
    <property type="evidence" value="ECO:0007669"/>
    <property type="project" value="InterPro"/>
</dbReference>
<keyword evidence="8 10" id="KW-0503">Monooxygenase</keyword>
<sequence>MTPVELSAFAICVALICIGLYTKANNNRQSSGHGLLPPGPPGHWFYGNTMPKPHAHRKFEEWTKEYGPVFTLRQGRKLLIVVGRYQAAVDILEKEGANTADRPRSISSGETLSGGMRTLLVGAGDRLKKLRRALHSQLQPKVVETYEPIQMANAKNVILDILENPSAHQAHAKRYAASVIMSLTYGKATPTSYSDPVVQDVNKCLTRLGVTLQPGKWMVDAFPILRYIPGYLSTLRDWHKEELALFRSQLDGVRKQMESGQARPSFAKYLLERQAEYELTDDELAYLAGSMFGAGSDTSASAISIAIMAAATHPETQAKVQEELDTVVGRDRLPNFGDMDMLPQTMAFVLEAFRWRPVSAGGFMHKATKDIFWKEYCIPKGATIVGNHWSVARDPEVYPNPESFNPQRWMRDDGRVKDDAKYYHVFGFGRRVCPGQHVAVRSVFINTALIHWAYNILEEPAKKIDTLAFTDTANTHPLPFHAKFVPRVERLRELVEEHIE</sequence>
<evidence type="ECO:0000256" key="7">
    <source>
        <dbReference type="ARBA" id="ARBA00023004"/>
    </source>
</evidence>
<keyword evidence="4 9" id="KW-0349">Heme</keyword>
<keyword evidence="7 9" id="KW-0408">Iron</keyword>
<evidence type="ECO:0000313" key="11">
    <source>
        <dbReference type="EMBL" id="TFK52811.1"/>
    </source>
</evidence>
<evidence type="ECO:0000256" key="6">
    <source>
        <dbReference type="ARBA" id="ARBA00023002"/>
    </source>
</evidence>
<gene>
    <name evidence="11" type="ORF">OE88DRAFT_1627277</name>
</gene>
<evidence type="ECO:0000256" key="5">
    <source>
        <dbReference type="ARBA" id="ARBA00022723"/>
    </source>
</evidence>
<comment type="similarity">
    <text evidence="3 10">Belongs to the cytochrome P450 family.</text>
</comment>
<dbReference type="STRING" id="5364.A0A5C3NGZ3"/>
<dbReference type="Proteomes" id="UP000305948">
    <property type="component" value="Unassembled WGS sequence"/>
</dbReference>
<dbReference type="InterPro" id="IPR036396">
    <property type="entry name" value="Cyt_P450_sf"/>
</dbReference>
<dbReference type="PRINTS" id="PR00385">
    <property type="entry name" value="P450"/>
</dbReference>
<dbReference type="AlphaFoldDB" id="A0A5C3NGZ3"/>
<keyword evidence="5 9" id="KW-0479">Metal-binding</keyword>
<dbReference type="InterPro" id="IPR001128">
    <property type="entry name" value="Cyt_P450"/>
</dbReference>
<dbReference type="PRINTS" id="PR00463">
    <property type="entry name" value="EP450I"/>
</dbReference>
<evidence type="ECO:0000256" key="3">
    <source>
        <dbReference type="ARBA" id="ARBA00010617"/>
    </source>
</evidence>
<dbReference type="InterPro" id="IPR050364">
    <property type="entry name" value="Cytochrome_P450_fung"/>
</dbReference>
<proteinExistence type="inferred from homology"/>
<evidence type="ECO:0000256" key="4">
    <source>
        <dbReference type="ARBA" id="ARBA00022617"/>
    </source>
</evidence>